<dbReference type="Proteomes" id="UP000609531">
    <property type="component" value="Unassembled WGS sequence"/>
</dbReference>
<feature type="region of interest" description="Disordered" evidence="2">
    <location>
        <begin position="120"/>
        <end position="167"/>
    </location>
</feature>
<dbReference type="InterPro" id="IPR036192">
    <property type="entry name" value="Cell_div_ZapA-like_sf"/>
</dbReference>
<dbReference type="GO" id="GO:0051301">
    <property type="term" value="P:cell division"/>
    <property type="evidence" value="ECO:0007669"/>
    <property type="project" value="UniProtKB-KW"/>
</dbReference>
<gene>
    <name evidence="3" type="ORF">JCR33_17845</name>
</gene>
<dbReference type="EMBL" id="JAEKJA010000018">
    <property type="protein sequence ID" value="MBJ3777575.1"/>
    <property type="molecule type" value="Genomic_DNA"/>
</dbReference>
<keyword evidence="1" id="KW-0175">Coiled coil</keyword>
<keyword evidence="3" id="KW-0132">Cell division</keyword>
<protein>
    <submittedName>
        <fullName evidence="3">Cell division protein ZapA</fullName>
    </submittedName>
</protein>
<dbReference type="Pfam" id="PF05164">
    <property type="entry name" value="ZapA"/>
    <property type="match status" value="1"/>
</dbReference>
<evidence type="ECO:0000313" key="3">
    <source>
        <dbReference type="EMBL" id="MBJ3777575.1"/>
    </source>
</evidence>
<proteinExistence type="predicted"/>
<comment type="caution">
    <text evidence="3">The sequence shown here is derived from an EMBL/GenBank/DDBJ whole genome shotgun (WGS) entry which is preliminary data.</text>
</comment>
<feature type="compositionally biased region" description="Low complexity" evidence="2">
    <location>
        <begin position="136"/>
        <end position="167"/>
    </location>
</feature>
<keyword evidence="4" id="KW-1185">Reference proteome</keyword>
<name>A0A934IRY9_9HYPH</name>
<dbReference type="AlphaFoldDB" id="A0A934IRY9"/>
<keyword evidence="3" id="KW-0131">Cell cycle</keyword>
<feature type="coiled-coil region" evidence="1">
    <location>
        <begin position="49"/>
        <end position="76"/>
    </location>
</feature>
<accession>A0A934IRY9</accession>
<evidence type="ECO:0000313" key="4">
    <source>
        <dbReference type="Proteomes" id="UP000609531"/>
    </source>
</evidence>
<evidence type="ECO:0000256" key="2">
    <source>
        <dbReference type="SAM" id="MobiDB-lite"/>
    </source>
</evidence>
<sequence length="167" mass="17416">MACEPGEEERVVALAEELDGTIAVLKGRIGEIGDRRLAVMAALTVLDRLHAAEARNAELTARIARLERAREQAALAAEGEDEPLIARIDRVTDAVDRLVHIVSASVRAMDVDAEEEVAPTFARARAPEGRPDNAEPPAAGVGPPAADGESAADPAPADPAFASRTAG</sequence>
<dbReference type="InterPro" id="IPR007838">
    <property type="entry name" value="Cell_div_ZapA-like"/>
</dbReference>
<organism evidence="3 4">
    <name type="scientific">Acuticoccus mangrovi</name>
    <dbReference type="NCBI Taxonomy" id="2796142"/>
    <lineage>
        <taxon>Bacteria</taxon>
        <taxon>Pseudomonadati</taxon>
        <taxon>Pseudomonadota</taxon>
        <taxon>Alphaproteobacteria</taxon>
        <taxon>Hyphomicrobiales</taxon>
        <taxon>Amorphaceae</taxon>
        <taxon>Acuticoccus</taxon>
    </lineage>
</organism>
<evidence type="ECO:0000256" key="1">
    <source>
        <dbReference type="SAM" id="Coils"/>
    </source>
</evidence>
<reference evidence="3" key="1">
    <citation type="submission" date="2020-12" db="EMBL/GenBank/DDBJ databases">
        <title>Bacterial taxonomy.</title>
        <authorList>
            <person name="Pan X."/>
        </authorList>
    </citation>
    <scope>NUCLEOTIDE SEQUENCE</scope>
    <source>
        <strain evidence="3">B2012</strain>
    </source>
</reference>
<dbReference type="SUPFAM" id="SSF102829">
    <property type="entry name" value="Cell division protein ZapA-like"/>
    <property type="match status" value="1"/>
</dbReference>